<accession>A0ABX5PUI4</accession>
<evidence type="ECO:0000313" key="3">
    <source>
        <dbReference type="Proteomes" id="UP000248584"/>
    </source>
</evidence>
<evidence type="ECO:0000313" key="2">
    <source>
        <dbReference type="EMBL" id="PZX37143.1"/>
    </source>
</evidence>
<dbReference type="InterPro" id="IPR036597">
    <property type="entry name" value="Fido-like_dom_sf"/>
</dbReference>
<organism evidence="2 3">
    <name type="scientific">Nonlabens dokdonensis</name>
    <dbReference type="NCBI Taxonomy" id="328515"/>
    <lineage>
        <taxon>Bacteria</taxon>
        <taxon>Pseudomonadati</taxon>
        <taxon>Bacteroidota</taxon>
        <taxon>Flavobacteriia</taxon>
        <taxon>Flavobacteriales</taxon>
        <taxon>Flavobacteriaceae</taxon>
        <taxon>Nonlabens</taxon>
    </lineage>
</organism>
<evidence type="ECO:0000259" key="1">
    <source>
        <dbReference type="PROSITE" id="PS51459"/>
    </source>
</evidence>
<dbReference type="Proteomes" id="UP000248584">
    <property type="component" value="Unassembled WGS sequence"/>
</dbReference>
<dbReference type="SUPFAM" id="SSF140931">
    <property type="entry name" value="Fic-like"/>
    <property type="match status" value="1"/>
</dbReference>
<dbReference type="Gene3D" id="1.10.3290.10">
    <property type="entry name" value="Fido-like domain"/>
    <property type="match status" value="1"/>
</dbReference>
<dbReference type="InterPro" id="IPR040198">
    <property type="entry name" value="Fido_containing"/>
</dbReference>
<sequence>MTLKPYIYQKNDWPNFSWDNDALLPLVSKVRNQQGKLVGKMEALGFSFKTEALLETLTLDVLKSTEIEGEILDVEQVRSSLARRLGLEIENAVYSERNVDGVVDMLVDATQNYQLPLTRQRLFDWHAALFPTGRSGMFEIVVGDWRKDSTGPMQVISGALGKEKVHFEAPASTTIDLEITDFLNWYNSNDTIEPLIKAALAHLWFITIHPFEDGNGRISRAISDMLLARADGIPQRYYSMSSQIRKDRKSYYNTLEKVQQGYLDVTRWITWFLECLFNSVKSSEITLNKVICKHHFWNTYAKQVNNDRQKKMLNKLLDGFEGKLTTSKWAKINKCSTDTALRDIQDLIKKNILQKEKAGGRSTNYELKKIQQE</sequence>
<dbReference type="Pfam" id="PF02661">
    <property type="entry name" value="Fic"/>
    <property type="match status" value="1"/>
</dbReference>
<gene>
    <name evidence="2" type="ORF">LX97_03165</name>
</gene>
<dbReference type="Gene3D" id="1.10.10.10">
    <property type="entry name" value="Winged helix-like DNA-binding domain superfamily/Winged helix DNA-binding domain"/>
    <property type="match status" value="1"/>
</dbReference>
<dbReference type="InterPro" id="IPR003812">
    <property type="entry name" value="Fido"/>
</dbReference>
<feature type="domain" description="Fido" evidence="1">
    <location>
        <begin position="117"/>
        <end position="274"/>
    </location>
</feature>
<dbReference type="EMBL" id="QKZR01000007">
    <property type="protein sequence ID" value="PZX37143.1"/>
    <property type="molecule type" value="Genomic_DNA"/>
</dbReference>
<dbReference type="RefSeq" id="WP_015363575.1">
    <property type="nucleotide sequence ID" value="NZ_QKZR01000007.1"/>
</dbReference>
<protein>
    <submittedName>
        <fullName evidence="2">Fic family protein</fullName>
    </submittedName>
</protein>
<dbReference type="InterPro" id="IPR025230">
    <property type="entry name" value="DUF4172"/>
</dbReference>
<comment type="caution">
    <text evidence="2">The sequence shown here is derived from an EMBL/GenBank/DDBJ whole genome shotgun (WGS) entry which is preliminary data.</text>
</comment>
<dbReference type="Pfam" id="PF13776">
    <property type="entry name" value="DUF4172"/>
    <property type="match status" value="1"/>
</dbReference>
<dbReference type="PANTHER" id="PTHR13504">
    <property type="entry name" value="FIDO DOMAIN-CONTAINING PROTEIN DDB_G0283145"/>
    <property type="match status" value="1"/>
</dbReference>
<name>A0ABX5PUI4_9FLAO</name>
<reference evidence="2 3" key="1">
    <citation type="submission" date="2018-06" db="EMBL/GenBank/DDBJ databases">
        <title>Genomic Encyclopedia of Archaeal and Bacterial Type Strains, Phase II (KMG-II): from individual species to whole genera.</title>
        <authorList>
            <person name="Goeker M."/>
        </authorList>
    </citation>
    <scope>NUCLEOTIDE SEQUENCE [LARGE SCALE GENOMIC DNA]</scope>
    <source>
        <strain evidence="2 3">DSM 17205</strain>
    </source>
</reference>
<dbReference type="InterPro" id="IPR036388">
    <property type="entry name" value="WH-like_DNA-bd_sf"/>
</dbReference>
<keyword evidence="3" id="KW-1185">Reference proteome</keyword>
<dbReference type="PANTHER" id="PTHR13504:SF33">
    <property type="entry name" value="FIC FAMILY PROTEIN"/>
    <property type="match status" value="1"/>
</dbReference>
<dbReference type="PROSITE" id="PS51459">
    <property type="entry name" value="FIDO"/>
    <property type="match status" value="1"/>
</dbReference>
<proteinExistence type="predicted"/>